<dbReference type="SUPFAM" id="SSF56672">
    <property type="entry name" value="DNA/RNA polymerases"/>
    <property type="match status" value="1"/>
</dbReference>
<sequence length="111" mass="13139">MKMVFFKDKSDIGTEREYEAHIDTTVNKHCSKRPYRCSIEDKKEIEIQLTKLLEKNLFEYLYSPLAASVKLVLQDEGKRTRLCVGLNFRELNKIVIPQYCLVYLVFNIFVK</sequence>
<evidence type="ECO:0000313" key="1">
    <source>
        <dbReference type="EMBL" id="JAS21869.1"/>
    </source>
</evidence>
<organism evidence="1">
    <name type="scientific">Clastoptera arizonana</name>
    <name type="common">Arizona spittle bug</name>
    <dbReference type="NCBI Taxonomy" id="38151"/>
    <lineage>
        <taxon>Eukaryota</taxon>
        <taxon>Metazoa</taxon>
        <taxon>Ecdysozoa</taxon>
        <taxon>Arthropoda</taxon>
        <taxon>Hexapoda</taxon>
        <taxon>Insecta</taxon>
        <taxon>Pterygota</taxon>
        <taxon>Neoptera</taxon>
        <taxon>Paraneoptera</taxon>
        <taxon>Hemiptera</taxon>
        <taxon>Auchenorrhyncha</taxon>
        <taxon>Cercopoidea</taxon>
        <taxon>Clastopteridae</taxon>
        <taxon>Clastoptera</taxon>
    </lineage>
</organism>
<dbReference type="GO" id="GO:0071897">
    <property type="term" value="P:DNA biosynthetic process"/>
    <property type="evidence" value="ECO:0007669"/>
    <property type="project" value="UniProtKB-ARBA"/>
</dbReference>
<dbReference type="EMBL" id="GEDC01015429">
    <property type="protein sequence ID" value="JAS21869.1"/>
    <property type="molecule type" value="Transcribed_RNA"/>
</dbReference>
<dbReference type="Gene3D" id="3.10.10.10">
    <property type="entry name" value="HIV Type 1 Reverse Transcriptase, subunit A, domain 1"/>
    <property type="match status" value="1"/>
</dbReference>
<dbReference type="AlphaFoldDB" id="A0A1B6D861"/>
<accession>A0A1B6D861</accession>
<gene>
    <name evidence="1" type="ORF">g.44992</name>
</gene>
<reference evidence="1" key="1">
    <citation type="submission" date="2015-12" db="EMBL/GenBank/DDBJ databases">
        <title>De novo transcriptome assembly of four potential Pierce s Disease insect vectors from Arizona vineyards.</title>
        <authorList>
            <person name="Tassone E.E."/>
        </authorList>
    </citation>
    <scope>NUCLEOTIDE SEQUENCE</scope>
</reference>
<protein>
    <submittedName>
        <fullName evidence="1">Uncharacterized protein</fullName>
    </submittedName>
</protein>
<dbReference type="InterPro" id="IPR043502">
    <property type="entry name" value="DNA/RNA_pol_sf"/>
</dbReference>
<name>A0A1B6D861_9HEMI</name>
<proteinExistence type="predicted"/>